<feature type="domain" description="DUF1731" evidence="3">
    <location>
        <begin position="275"/>
        <end position="311"/>
    </location>
</feature>
<proteinExistence type="inferred from homology"/>
<dbReference type="PANTHER" id="PTHR11092">
    <property type="entry name" value="SUGAR NUCLEOTIDE EPIMERASE RELATED"/>
    <property type="match status" value="1"/>
</dbReference>
<evidence type="ECO:0000313" key="4">
    <source>
        <dbReference type="EMBL" id="MBB4679640.1"/>
    </source>
</evidence>
<evidence type="ECO:0000259" key="3">
    <source>
        <dbReference type="Pfam" id="PF08338"/>
    </source>
</evidence>
<dbReference type="Pfam" id="PF01370">
    <property type="entry name" value="Epimerase"/>
    <property type="match status" value="1"/>
</dbReference>
<reference evidence="4 5" key="1">
    <citation type="submission" date="2020-08" db="EMBL/GenBank/DDBJ databases">
        <title>Sequencing the genomes of 1000 actinobacteria strains.</title>
        <authorList>
            <person name="Klenk H.-P."/>
        </authorList>
    </citation>
    <scope>NUCLEOTIDE SEQUENCE [LARGE SCALE GENOMIC DNA]</scope>
    <source>
        <strain evidence="4 5">DSM 44230</strain>
    </source>
</reference>
<dbReference type="InterPro" id="IPR001509">
    <property type="entry name" value="Epimerase_deHydtase"/>
</dbReference>
<dbReference type="AlphaFoldDB" id="A0A7W7FW29"/>
<sequence length="324" mass="35348">MRIVLPGGAGHIGGFLGRELVALGHQVLVLSRRPAPAPEPGIEWLHWDGRTLGPWAERIDGCDAVVNLAGRSVSCRYTAANLREMMDSRVDSTRVLGQAIARAGRPPATWLQMSTATIYAHRFDQANDEITGQLGGGEPGVPDYWAYSVRIARNWEAAQRESVTPHTRQVALRTAIVMSPGRGGAFHVLRRMTRLGLGGAVAGGRQYVSWIHGRDLVRAVTFLLDRPELTGPVNLAAPHPLPHRDLMRALRAAQGIPVGLPATKWMAELGAFALRSDTELLLKSRRVVPGRLLAAGFRFDFPDWPAAVADLLGREPRHHNAVMP</sequence>
<feature type="domain" description="NAD-dependent epimerase/dehydratase" evidence="2">
    <location>
        <begin position="4"/>
        <end position="229"/>
    </location>
</feature>
<dbReference type="NCBIfam" id="TIGR01777">
    <property type="entry name" value="yfcH"/>
    <property type="match status" value="1"/>
</dbReference>
<comment type="caution">
    <text evidence="4">The sequence shown here is derived from an EMBL/GenBank/DDBJ whole genome shotgun (WGS) entry which is preliminary data.</text>
</comment>
<evidence type="ECO:0000256" key="1">
    <source>
        <dbReference type="ARBA" id="ARBA00009353"/>
    </source>
</evidence>
<comment type="similarity">
    <text evidence="1">Belongs to the NAD(P)-dependent epimerase/dehydratase family. SDR39U1 subfamily.</text>
</comment>
<dbReference type="Proteomes" id="UP000533598">
    <property type="component" value="Unassembled WGS sequence"/>
</dbReference>
<organism evidence="4 5">
    <name type="scientific">Crossiella cryophila</name>
    <dbReference type="NCBI Taxonomy" id="43355"/>
    <lineage>
        <taxon>Bacteria</taxon>
        <taxon>Bacillati</taxon>
        <taxon>Actinomycetota</taxon>
        <taxon>Actinomycetes</taxon>
        <taxon>Pseudonocardiales</taxon>
        <taxon>Pseudonocardiaceae</taxon>
        <taxon>Crossiella</taxon>
    </lineage>
</organism>
<dbReference type="Pfam" id="PF08338">
    <property type="entry name" value="DUF1731"/>
    <property type="match status" value="1"/>
</dbReference>
<gene>
    <name evidence="4" type="ORF">HNR67_005758</name>
</gene>
<dbReference type="InterPro" id="IPR010099">
    <property type="entry name" value="SDR39U1"/>
</dbReference>
<dbReference type="RefSeq" id="WP_185005362.1">
    <property type="nucleotide sequence ID" value="NZ_BAAAUI010000001.1"/>
</dbReference>
<dbReference type="Gene3D" id="3.40.50.720">
    <property type="entry name" value="NAD(P)-binding Rossmann-like Domain"/>
    <property type="match status" value="1"/>
</dbReference>
<accession>A0A7W7FW29</accession>
<dbReference type="EMBL" id="JACHMH010000001">
    <property type="protein sequence ID" value="MBB4679640.1"/>
    <property type="molecule type" value="Genomic_DNA"/>
</dbReference>
<dbReference type="SUPFAM" id="SSF51735">
    <property type="entry name" value="NAD(P)-binding Rossmann-fold domains"/>
    <property type="match status" value="1"/>
</dbReference>
<name>A0A7W7FW29_9PSEU</name>
<dbReference type="InterPro" id="IPR036291">
    <property type="entry name" value="NAD(P)-bd_dom_sf"/>
</dbReference>
<keyword evidence="5" id="KW-1185">Reference proteome</keyword>
<dbReference type="InterPro" id="IPR013549">
    <property type="entry name" value="DUF1731"/>
</dbReference>
<evidence type="ECO:0000259" key="2">
    <source>
        <dbReference type="Pfam" id="PF01370"/>
    </source>
</evidence>
<evidence type="ECO:0000313" key="5">
    <source>
        <dbReference type="Proteomes" id="UP000533598"/>
    </source>
</evidence>
<dbReference type="PANTHER" id="PTHR11092:SF0">
    <property type="entry name" value="EPIMERASE FAMILY PROTEIN SDR39U1"/>
    <property type="match status" value="1"/>
</dbReference>
<protein>
    <submittedName>
        <fullName evidence="4">Uncharacterized protein (TIGR01777 family)</fullName>
    </submittedName>
</protein>